<evidence type="ECO:0000256" key="8">
    <source>
        <dbReference type="ARBA" id="ARBA00037101"/>
    </source>
</evidence>
<evidence type="ECO:0000256" key="2">
    <source>
        <dbReference type="ARBA" id="ARBA00008066"/>
    </source>
</evidence>
<dbReference type="PANTHER" id="PTHR22950">
    <property type="entry name" value="AMINO ACID TRANSPORTER"/>
    <property type="match status" value="1"/>
</dbReference>
<dbReference type="RefSeq" id="XP_065666221.1">
    <property type="nucleotide sequence ID" value="XM_065810149.1"/>
</dbReference>
<feature type="transmembrane region" description="Helical" evidence="12">
    <location>
        <begin position="206"/>
        <end position="226"/>
    </location>
</feature>
<evidence type="ECO:0000259" key="13">
    <source>
        <dbReference type="Pfam" id="PF01490"/>
    </source>
</evidence>
<evidence type="ECO:0000256" key="6">
    <source>
        <dbReference type="ARBA" id="ARBA00022989"/>
    </source>
</evidence>
<feature type="transmembrane region" description="Helical" evidence="12">
    <location>
        <begin position="386"/>
        <end position="406"/>
    </location>
</feature>
<dbReference type="Proteomes" id="UP001652625">
    <property type="component" value="Chromosome 11"/>
</dbReference>
<dbReference type="PANTHER" id="PTHR22950:SF458">
    <property type="entry name" value="SODIUM-COUPLED NEUTRAL AMINO ACID TRANSPORTER 11-RELATED"/>
    <property type="match status" value="1"/>
</dbReference>
<keyword evidence="5" id="KW-0029">Amino-acid transport</keyword>
<evidence type="ECO:0000256" key="3">
    <source>
        <dbReference type="ARBA" id="ARBA00022448"/>
    </source>
</evidence>
<feature type="transmembrane region" description="Helical" evidence="12">
    <location>
        <begin position="412"/>
        <end position="436"/>
    </location>
</feature>
<evidence type="ECO:0000256" key="9">
    <source>
        <dbReference type="ARBA" id="ARBA00040814"/>
    </source>
</evidence>
<dbReference type="Pfam" id="PF01490">
    <property type="entry name" value="Aa_trans"/>
    <property type="match status" value="1"/>
</dbReference>
<feature type="transmembrane region" description="Helical" evidence="12">
    <location>
        <begin position="448"/>
        <end position="469"/>
    </location>
</feature>
<comment type="function">
    <text evidence="8">Putative sodium-dependent amino acid/proton antiporter.</text>
</comment>
<keyword evidence="4 12" id="KW-0812">Transmembrane</keyword>
<feature type="region of interest" description="Disordered" evidence="11">
    <location>
        <begin position="1"/>
        <end position="30"/>
    </location>
</feature>
<feature type="transmembrane region" description="Helical" evidence="12">
    <location>
        <begin position="288"/>
        <end position="310"/>
    </location>
</feature>
<evidence type="ECO:0000256" key="11">
    <source>
        <dbReference type="SAM" id="MobiDB-lite"/>
    </source>
</evidence>
<evidence type="ECO:0000313" key="14">
    <source>
        <dbReference type="Proteomes" id="UP001652625"/>
    </source>
</evidence>
<name>A0ABM4CWB2_HYDVU</name>
<evidence type="ECO:0000256" key="5">
    <source>
        <dbReference type="ARBA" id="ARBA00022970"/>
    </source>
</evidence>
<proteinExistence type="inferred from homology"/>
<feature type="domain" description="Amino acid transporter transmembrane" evidence="13">
    <location>
        <begin position="62"/>
        <end position="469"/>
    </location>
</feature>
<sequence>MDNKESSQKISSESETSDEEEISGDYGNENKDENVLIMNTTVPHGVYDAISFSRESYSERHGGIFSSIFTLVSTMIGGGLLSLPYAFQQGGFIVATCVLLFVLISSTYSAFLIINSKKYCFGRVKNIEDVAKVAFGRFGEVAVQTLLFLVLYLCSVAYFILMTDQIEPLIQLIIGNKSLWTKKLVLLSICAAVVFPISLFKNLSALKYTSMLSVICGLLICVSVTYRSLSEGIGGAFNNVDNPIKLTPKSFREFFTCISISELTFSCHFNILPMHSELRHQTRKNKRLILFISMGLTYLVNFLVSFFAYFQFRKSTEQDFTKNYPHNDNIINIGRVALCLVLLLGYPLLIVPCRLTLNKIIWHGNLSASRFIFIISNERLSGPNKIVWFLETVLIVGTSYMLAYFVPQVNMIWGFVGSVGCTTLIYIIPPAFYLRIRKHPEQPDFKKVSAFLLLVFGVILLGIGLYQSFMNVFVPVK</sequence>
<feature type="transmembrane region" description="Helical" evidence="12">
    <location>
        <begin position="141"/>
        <end position="163"/>
    </location>
</feature>
<comment type="subcellular location">
    <subcellularLocation>
        <location evidence="1">Membrane</location>
        <topology evidence="1">Multi-pass membrane protein</topology>
    </subcellularLocation>
</comment>
<evidence type="ECO:0000313" key="15">
    <source>
        <dbReference type="RefSeq" id="XP_065666221.1"/>
    </source>
</evidence>
<feature type="transmembrane region" description="Helical" evidence="12">
    <location>
        <begin position="92"/>
        <end position="114"/>
    </location>
</feature>
<keyword evidence="3" id="KW-0813">Transport</keyword>
<evidence type="ECO:0000256" key="7">
    <source>
        <dbReference type="ARBA" id="ARBA00023136"/>
    </source>
</evidence>
<feature type="transmembrane region" description="Helical" evidence="12">
    <location>
        <begin position="184"/>
        <end position="200"/>
    </location>
</feature>
<comment type="similarity">
    <text evidence="2">Belongs to the amino acid/polyamine transporter 2 family.</text>
</comment>
<feature type="transmembrane region" description="Helical" evidence="12">
    <location>
        <begin position="330"/>
        <end position="351"/>
    </location>
</feature>
<evidence type="ECO:0000256" key="4">
    <source>
        <dbReference type="ARBA" id="ARBA00022692"/>
    </source>
</evidence>
<keyword evidence="6 12" id="KW-1133">Transmembrane helix</keyword>
<dbReference type="GeneID" id="100213728"/>
<protein>
    <recommendedName>
        <fullName evidence="9">Putative sodium-coupled neutral amino acid transporter 11</fullName>
    </recommendedName>
    <alternativeName>
        <fullName evidence="10">Solute carrier family 38 member 11</fullName>
    </alternativeName>
</protein>
<gene>
    <name evidence="15" type="primary">LOC100213728</name>
</gene>
<dbReference type="InterPro" id="IPR013057">
    <property type="entry name" value="AA_transpt_TM"/>
</dbReference>
<keyword evidence="14" id="KW-1185">Reference proteome</keyword>
<accession>A0ABM4CWB2</accession>
<reference evidence="15" key="1">
    <citation type="submission" date="2025-08" db="UniProtKB">
        <authorList>
            <consortium name="RefSeq"/>
        </authorList>
    </citation>
    <scope>IDENTIFICATION</scope>
</reference>
<feature type="transmembrane region" description="Helical" evidence="12">
    <location>
        <begin position="64"/>
        <end position="85"/>
    </location>
</feature>
<evidence type="ECO:0000256" key="12">
    <source>
        <dbReference type="SAM" id="Phobius"/>
    </source>
</evidence>
<organism evidence="14 15">
    <name type="scientific">Hydra vulgaris</name>
    <name type="common">Hydra</name>
    <name type="synonym">Hydra attenuata</name>
    <dbReference type="NCBI Taxonomy" id="6087"/>
    <lineage>
        <taxon>Eukaryota</taxon>
        <taxon>Metazoa</taxon>
        <taxon>Cnidaria</taxon>
        <taxon>Hydrozoa</taxon>
        <taxon>Hydroidolina</taxon>
        <taxon>Anthoathecata</taxon>
        <taxon>Aplanulata</taxon>
        <taxon>Hydridae</taxon>
        <taxon>Hydra</taxon>
    </lineage>
</organism>
<evidence type="ECO:0000256" key="10">
    <source>
        <dbReference type="ARBA" id="ARBA00041723"/>
    </source>
</evidence>
<evidence type="ECO:0000256" key="1">
    <source>
        <dbReference type="ARBA" id="ARBA00004141"/>
    </source>
</evidence>
<keyword evidence="7 12" id="KW-0472">Membrane</keyword>